<feature type="transmembrane region" description="Helical" evidence="1">
    <location>
        <begin position="217"/>
        <end position="240"/>
    </location>
</feature>
<dbReference type="GO" id="GO:0005886">
    <property type="term" value="C:plasma membrane"/>
    <property type="evidence" value="ECO:0007669"/>
    <property type="project" value="TreeGrafter"/>
</dbReference>
<proteinExistence type="predicted"/>
<feature type="transmembrane region" description="Helical" evidence="1">
    <location>
        <begin position="247"/>
        <end position="267"/>
    </location>
</feature>
<dbReference type="PANTHER" id="PTHR34821">
    <property type="entry name" value="INNER MEMBRANE PROTEIN YDCZ"/>
    <property type="match status" value="1"/>
</dbReference>
<dbReference type="Pfam" id="PF04657">
    <property type="entry name" value="DMT_YdcZ"/>
    <property type="match status" value="2"/>
</dbReference>
<feature type="transmembrane region" description="Helical" evidence="1">
    <location>
        <begin position="35"/>
        <end position="55"/>
    </location>
</feature>
<dbReference type="InterPro" id="IPR006750">
    <property type="entry name" value="YdcZ"/>
</dbReference>
<gene>
    <name evidence="2" type="ORF">FYJ80_02855</name>
</gene>
<dbReference type="RefSeq" id="WP_154424617.1">
    <property type="nucleotide sequence ID" value="NZ_VUNN01000003.1"/>
</dbReference>
<name>A0A7X2TPS1_9SPIO</name>
<sequence length="298" mass="32373">MLNYLLSFITGAVISVMVIFNTELGAVTTTEISTMVNQIVGIIALTLLMFVFRKNKELCPKRVKSHWYMYFGGIFGLFILTFNFYTVIEIGATLSMALAVFGQSATGLFFDLTGLFGMEKKRITKQKWISLAVSFLGILLMSLLSGGSFKPAFLLMGFAAGALTMTQMIYNSTFAKAKGPLFSARQNVISGLVGIVIFSFIVKPQESINAISILPSIPFYLIVGGGLLAVWVVACTNIVIPKIPAVYSALLLSAGQLLASLILDYFIYSTFSFALLLGTVVMLIGMILSFLSDKKAIS</sequence>
<organism evidence="2 3">
    <name type="scientific">Bullifex porci</name>
    <dbReference type="NCBI Taxonomy" id="2606638"/>
    <lineage>
        <taxon>Bacteria</taxon>
        <taxon>Pseudomonadati</taxon>
        <taxon>Spirochaetota</taxon>
        <taxon>Spirochaetia</taxon>
        <taxon>Spirochaetales</taxon>
        <taxon>Spirochaetaceae</taxon>
        <taxon>Bullifex</taxon>
    </lineage>
</organism>
<feature type="transmembrane region" description="Helical" evidence="1">
    <location>
        <begin position="94"/>
        <end position="116"/>
    </location>
</feature>
<feature type="transmembrane region" description="Helical" evidence="1">
    <location>
        <begin position="182"/>
        <end position="202"/>
    </location>
</feature>
<feature type="transmembrane region" description="Helical" evidence="1">
    <location>
        <begin position="273"/>
        <end position="291"/>
    </location>
</feature>
<keyword evidence="3" id="KW-1185">Reference proteome</keyword>
<protein>
    <submittedName>
        <fullName evidence="2">DMT family transporter</fullName>
    </submittedName>
</protein>
<reference evidence="2 3" key="1">
    <citation type="submission" date="2019-08" db="EMBL/GenBank/DDBJ databases">
        <title>In-depth cultivation of the pig gut microbiome towards novel bacterial diversity and tailored functional studies.</title>
        <authorList>
            <person name="Wylensek D."/>
            <person name="Hitch T.C.A."/>
            <person name="Clavel T."/>
        </authorList>
    </citation>
    <scope>NUCLEOTIDE SEQUENCE [LARGE SCALE GENOMIC DNA]</scope>
    <source>
        <strain evidence="2 3">NM-380-WT-3C1</strain>
    </source>
</reference>
<evidence type="ECO:0000313" key="3">
    <source>
        <dbReference type="Proteomes" id="UP000460549"/>
    </source>
</evidence>
<evidence type="ECO:0000256" key="1">
    <source>
        <dbReference type="SAM" id="Phobius"/>
    </source>
</evidence>
<evidence type="ECO:0000313" key="2">
    <source>
        <dbReference type="EMBL" id="MSU05719.1"/>
    </source>
</evidence>
<dbReference type="Proteomes" id="UP000460549">
    <property type="component" value="Unassembled WGS sequence"/>
</dbReference>
<feature type="transmembrane region" description="Helical" evidence="1">
    <location>
        <begin position="152"/>
        <end position="170"/>
    </location>
</feature>
<keyword evidence="1" id="KW-0472">Membrane</keyword>
<feature type="transmembrane region" description="Helical" evidence="1">
    <location>
        <begin position="128"/>
        <end position="146"/>
    </location>
</feature>
<feature type="transmembrane region" description="Helical" evidence="1">
    <location>
        <begin position="67"/>
        <end position="88"/>
    </location>
</feature>
<dbReference type="PANTHER" id="PTHR34821:SF2">
    <property type="entry name" value="INNER MEMBRANE PROTEIN YDCZ"/>
    <property type="match status" value="1"/>
</dbReference>
<comment type="caution">
    <text evidence="2">The sequence shown here is derived from an EMBL/GenBank/DDBJ whole genome shotgun (WGS) entry which is preliminary data.</text>
</comment>
<accession>A0A7X2TPS1</accession>
<dbReference type="EMBL" id="VUNN01000003">
    <property type="protein sequence ID" value="MSU05719.1"/>
    <property type="molecule type" value="Genomic_DNA"/>
</dbReference>
<keyword evidence="1" id="KW-1133">Transmembrane helix</keyword>
<keyword evidence="1" id="KW-0812">Transmembrane</keyword>
<dbReference type="AlphaFoldDB" id="A0A7X2TPS1"/>